<feature type="region of interest" description="Disordered" evidence="1">
    <location>
        <begin position="1033"/>
        <end position="1058"/>
    </location>
</feature>
<dbReference type="Proteomes" id="UP001215280">
    <property type="component" value="Unassembled WGS sequence"/>
</dbReference>
<sequence length="1058" mass="117523">MQRRRTFQYIRPCTGAITAEYINRNLDAMFGAMDPSTRPRTGFSLLIDEISLEQRARYYRWDNTIGGICREHSHLAALTVDNAESIQKVAEQVREGVCHLGKEATVVAIASYSREDYHARPIIVSVTDKTEKAPAQAAWMRTLMECWDGKWEELLGPIFGFASDGDTVHRLAMHELFMGQLVDENSELWEFLGTLQGLNLQCDAKGRVADKDPKHLFKRLCTLLRSVEGILIGDVVLNRVMFAQHLLRIEGVTLEAINNLIDPSDHQNVPKAVELLEAIIRLYSEPVTDLDPTMLKGHKAIGLLAEVLHSLLTPFVDVELSLSEQVTRLSKYAHLIVPIFRRHRTSFMSNQLYADSQTMIKNIVFCIAKQKVLDAKQGTRSGFYVSQSGDDRLELSFSESRCQTHSRNHDSLELADKLSVTADIREIYNEHPEWDRGHRRLKYRKGEGVDHVNPASIKGCVLVENTDLDACWVEGKKRAKVSLVAGGFPDVDFTALFAQSNLDMLRPHGDGSHPAVAKDTDRSIIDPVEVPETLSETAPNPGETPVVLTGVPITPHVLDGPVAIELEDLLQEPEEELDEPRGHTDWLQFQGKSVHKASAIRIMFQFQWQGGLAVQINSGKKSNDRLVRVQDLAVRSYTQFNFPATLDRNNLGSNTSFCFGKLGALLIRVSTRITVGILSVTSIEVNGRRVGQIDVSDLPFTDRGMKITGQLLALRQTPADPSTSTPASWTWTNEYLRIAPFKTARTAADTITRKNMTITAPGYLIQPVNPTRVMVPDVSDTGSASVGSAITWQFSEAMLTDLPDAMWELVKNVEDILTHIPKCGDSVDLPYRNREGESMFITEAGTSLVPTQEISDEDVTCVQCHKVMKRVDIRAHVGKHILLARQNVPEEGLFEPIGRTLPCGYCGRSGTCTITLQKSTTTYQPASDCPSARSFTVSAALKGSKTTPCTNAPVLCLLCPQDPKQKERPAVWRYNMLQHICTSHANLAPPLNTPPLDVVKLTLITREEQIALGVPEARAVCDFPGPQFEAEFNGLRPDLKRKAPPDISARPKRACNGP</sequence>
<proteinExistence type="predicted"/>
<evidence type="ECO:0000256" key="1">
    <source>
        <dbReference type="SAM" id="MobiDB-lite"/>
    </source>
</evidence>
<accession>A0AAD7MMY3</accession>
<dbReference type="EMBL" id="JARJLG010000234">
    <property type="protein sequence ID" value="KAJ7724821.1"/>
    <property type="molecule type" value="Genomic_DNA"/>
</dbReference>
<keyword evidence="3" id="KW-1185">Reference proteome</keyword>
<organism evidence="2 3">
    <name type="scientific">Mycena maculata</name>
    <dbReference type="NCBI Taxonomy" id="230809"/>
    <lineage>
        <taxon>Eukaryota</taxon>
        <taxon>Fungi</taxon>
        <taxon>Dikarya</taxon>
        <taxon>Basidiomycota</taxon>
        <taxon>Agaricomycotina</taxon>
        <taxon>Agaricomycetes</taxon>
        <taxon>Agaricomycetidae</taxon>
        <taxon>Agaricales</taxon>
        <taxon>Marasmiineae</taxon>
        <taxon>Mycenaceae</taxon>
        <taxon>Mycena</taxon>
    </lineage>
</organism>
<reference evidence="2" key="1">
    <citation type="submission" date="2023-03" db="EMBL/GenBank/DDBJ databases">
        <title>Massive genome expansion in bonnet fungi (Mycena s.s.) driven by repeated elements and novel gene families across ecological guilds.</title>
        <authorList>
            <consortium name="Lawrence Berkeley National Laboratory"/>
            <person name="Harder C.B."/>
            <person name="Miyauchi S."/>
            <person name="Viragh M."/>
            <person name="Kuo A."/>
            <person name="Thoen E."/>
            <person name="Andreopoulos B."/>
            <person name="Lu D."/>
            <person name="Skrede I."/>
            <person name="Drula E."/>
            <person name="Henrissat B."/>
            <person name="Morin E."/>
            <person name="Kohler A."/>
            <person name="Barry K."/>
            <person name="LaButti K."/>
            <person name="Morin E."/>
            <person name="Salamov A."/>
            <person name="Lipzen A."/>
            <person name="Mereny Z."/>
            <person name="Hegedus B."/>
            <person name="Baldrian P."/>
            <person name="Stursova M."/>
            <person name="Weitz H."/>
            <person name="Taylor A."/>
            <person name="Grigoriev I.V."/>
            <person name="Nagy L.G."/>
            <person name="Martin F."/>
            <person name="Kauserud H."/>
        </authorList>
    </citation>
    <scope>NUCLEOTIDE SEQUENCE</scope>
    <source>
        <strain evidence="2">CBHHK188m</strain>
    </source>
</reference>
<gene>
    <name evidence="2" type="ORF">DFH07DRAFT_758857</name>
</gene>
<comment type="caution">
    <text evidence="2">The sequence shown here is derived from an EMBL/GenBank/DDBJ whole genome shotgun (WGS) entry which is preliminary data.</text>
</comment>
<protein>
    <submittedName>
        <fullName evidence="2">Uncharacterized protein</fullName>
    </submittedName>
</protein>
<dbReference type="AlphaFoldDB" id="A0AAD7MMY3"/>
<evidence type="ECO:0000313" key="2">
    <source>
        <dbReference type="EMBL" id="KAJ7724821.1"/>
    </source>
</evidence>
<name>A0AAD7MMY3_9AGAR</name>
<evidence type="ECO:0000313" key="3">
    <source>
        <dbReference type="Proteomes" id="UP001215280"/>
    </source>
</evidence>